<dbReference type="RefSeq" id="XP_003140491.1">
    <property type="nucleotide sequence ID" value="XM_003140443.1"/>
</dbReference>
<keyword evidence="1" id="KW-0732">Signal</keyword>
<name>A0A1I7VT25_LOALO</name>
<dbReference type="KEGG" id="loa:LOAG_04906"/>
<gene>
    <name evidence="2 4" type="ORF">LOAG_04906</name>
</gene>
<dbReference type="CTD" id="9942313"/>
<protein>
    <submittedName>
        <fullName evidence="4">Secreted protein</fullName>
    </submittedName>
</protein>
<reference evidence="2 3" key="1">
    <citation type="submission" date="2012-04" db="EMBL/GenBank/DDBJ databases">
        <title>The Genome Sequence of Loa loa.</title>
        <authorList>
            <consortium name="The Broad Institute Genome Sequencing Platform"/>
            <consortium name="Broad Institute Genome Sequencing Center for Infectious Disease"/>
            <person name="Nutman T.B."/>
            <person name="Fink D.L."/>
            <person name="Russ C."/>
            <person name="Young S."/>
            <person name="Zeng Q."/>
            <person name="Gargeya S."/>
            <person name="Alvarado L."/>
            <person name="Berlin A."/>
            <person name="Chapman S.B."/>
            <person name="Chen Z."/>
            <person name="Freedman E."/>
            <person name="Gellesch M."/>
            <person name="Goldberg J."/>
            <person name="Griggs A."/>
            <person name="Gujja S."/>
            <person name="Heilman E.R."/>
            <person name="Heiman D."/>
            <person name="Howarth C."/>
            <person name="Mehta T."/>
            <person name="Neiman D."/>
            <person name="Pearson M."/>
            <person name="Roberts A."/>
            <person name="Saif S."/>
            <person name="Shea T."/>
            <person name="Shenoy N."/>
            <person name="Sisk P."/>
            <person name="Stolte C."/>
            <person name="Sykes S."/>
            <person name="White J."/>
            <person name="Yandava C."/>
            <person name="Haas B."/>
            <person name="Henn M.R."/>
            <person name="Nusbaum C."/>
            <person name="Birren B."/>
        </authorList>
    </citation>
    <scope>NUCLEOTIDE SEQUENCE [LARGE SCALE GENOMIC DNA]</scope>
</reference>
<organism evidence="3 4">
    <name type="scientific">Loa loa</name>
    <name type="common">Eye worm</name>
    <name type="synonym">Filaria loa</name>
    <dbReference type="NCBI Taxonomy" id="7209"/>
    <lineage>
        <taxon>Eukaryota</taxon>
        <taxon>Metazoa</taxon>
        <taxon>Ecdysozoa</taxon>
        <taxon>Nematoda</taxon>
        <taxon>Chromadorea</taxon>
        <taxon>Rhabditida</taxon>
        <taxon>Spirurina</taxon>
        <taxon>Spiruromorpha</taxon>
        <taxon>Filarioidea</taxon>
        <taxon>Onchocercidae</taxon>
        <taxon>Loa</taxon>
    </lineage>
</organism>
<feature type="chain" id="PRO_5010184226" evidence="1">
    <location>
        <begin position="21"/>
        <end position="191"/>
    </location>
</feature>
<evidence type="ECO:0000256" key="1">
    <source>
        <dbReference type="SAM" id="SignalP"/>
    </source>
</evidence>
<feature type="signal peptide" evidence="1">
    <location>
        <begin position="1"/>
        <end position="20"/>
    </location>
</feature>
<dbReference type="GeneID" id="9942313"/>
<dbReference type="OrthoDB" id="5817353at2759"/>
<reference evidence="4" key="2">
    <citation type="submission" date="2016-11" db="UniProtKB">
        <authorList>
            <consortium name="WormBaseParasite"/>
        </authorList>
    </citation>
    <scope>IDENTIFICATION</scope>
</reference>
<dbReference type="OMA" id="TQCCMPC"/>
<keyword evidence="3" id="KW-1185">Reference proteome</keyword>
<dbReference type="EMBL" id="JH712123">
    <property type="protein sequence ID" value="EFO23576.1"/>
    <property type="molecule type" value="Genomic_DNA"/>
</dbReference>
<dbReference type="AlphaFoldDB" id="A0A1I7VT25"/>
<proteinExistence type="predicted"/>
<evidence type="ECO:0000313" key="2">
    <source>
        <dbReference type="EMBL" id="EFO23576.1"/>
    </source>
</evidence>
<accession>A0A1I7VT25</accession>
<evidence type="ECO:0000313" key="3">
    <source>
        <dbReference type="Proteomes" id="UP000095285"/>
    </source>
</evidence>
<dbReference type="WBParaSite" id="EN70_5949">
    <property type="protein sequence ID" value="EN70_5949"/>
    <property type="gene ID" value="EN70_5949"/>
</dbReference>
<evidence type="ECO:0000313" key="4">
    <source>
        <dbReference type="WBParaSite" id="EN70_5949"/>
    </source>
</evidence>
<accession>A0A1S0U300</accession>
<dbReference type="Proteomes" id="UP000095285">
    <property type="component" value="Unassembled WGS sequence"/>
</dbReference>
<sequence>MLRMFCCVLMSTCMLLTTTALPIAVANKKDSKFCCKCTVEGEESTGCSGGLTATVISGIDGGFINTVGGGLINAYVGGSSIGLVPSIQIRVPQVQFPAPINIVPLQQYLLYNLQPLQAFFNIQQPKVSTQCCMPCPDGNGICCCKPGETTTTPRDSHTLHSPYHPAGAQTPLKSNSLFINIIILLVFDHIL</sequence>